<dbReference type="GeneID" id="40314105"/>
<comment type="caution">
    <text evidence="1">The sequence shown here is derived from an EMBL/GenBank/DDBJ whole genome shotgun (WGS) entry which is preliminary data.</text>
</comment>
<dbReference type="EMBL" id="MKKU01000010">
    <property type="protein sequence ID" value="RNF27302.1"/>
    <property type="molecule type" value="Genomic_DNA"/>
</dbReference>
<dbReference type="Proteomes" id="UP000284403">
    <property type="component" value="Unassembled WGS sequence"/>
</dbReference>
<evidence type="ECO:0000313" key="2">
    <source>
        <dbReference type="Proteomes" id="UP000284403"/>
    </source>
</evidence>
<evidence type="ECO:0000313" key="1">
    <source>
        <dbReference type="EMBL" id="RNF27302.1"/>
    </source>
</evidence>
<gene>
    <name evidence="1" type="ORF">Tco025E_00494</name>
</gene>
<protein>
    <submittedName>
        <fullName evidence="1">Uncharacterized protein</fullName>
    </submittedName>
</protein>
<reference evidence="1 2" key="1">
    <citation type="journal article" date="2018" name="BMC Genomics">
        <title>Genomic comparison of Trypanosoma conorhini and Trypanosoma rangeli to Trypanosoma cruzi strains of high and low virulence.</title>
        <authorList>
            <person name="Bradwell K.R."/>
            <person name="Koparde V.N."/>
            <person name="Matveyev A.V."/>
            <person name="Serrano M.G."/>
            <person name="Alves J.M."/>
            <person name="Parikh H."/>
            <person name="Huang B."/>
            <person name="Lee V."/>
            <person name="Espinosa-Alvarez O."/>
            <person name="Ortiz P.A."/>
            <person name="Costa-Martins A.G."/>
            <person name="Teixeira M.M."/>
            <person name="Buck G.A."/>
        </authorList>
    </citation>
    <scope>NUCLEOTIDE SEQUENCE [LARGE SCALE GENOMIC DNA]</scope>
    <source>
        <strain evidence="1 2">025E</strain>
    </source>
</reference>
<proteinExistence type="predicted"/>
<accession>A0A3R7NUL4</accession>
<organism evidence="1 2">
    <name type="scientific">Trypanosoma conorhini</name>
    <dbReference type="NCBI Taxonomy" id="83891"/>
    <lineage>
        <taxon>Eukaryota</taxon>
        <taxon>Discoba</taxon>
        <taxon>Euglenozoa</taxon>
        <taxon>Kinetoplastea</taxon>
        <taxon>Metakinetoplastina</taxon>
        <taxon>Trypanosomatida</taxon>
        <taxon>Trypanosomatidae</taxon>
        <taxon>Trypanosoma</taxon>
    </lineage>
</organism>
<dbReference type="RefSeq" id="XP_029232508.1">
    <property type="nucleotide sequence ID" value="XM_029367435.1"/>
</dbReference>
<name>A0A3R7NUL4_9TRYP</name>
<sequence>MRPAATFNCAQLLLRRGVLRGVSLVSKRALLILPSRCLFFSKPHDLSVLLLLLLSRFLSAHCRGVLAVACMGEDGARHEISLRAARDTSGSYGSRALRCRPPQLLHLCVSPRRLGAM</sequence>
<dbReference type="AlphaFoldDB" id="A0A3R7NUL4"/>
<keyword evidence="2" id="KW-1185">Reference proteome</keyword>